<gene>
    <name evidence="14" type="ORF">HNR46_001882</name>
</gene>
<evidence type="ECO:0000313" key="14">
    <source>
        <dbReference type="EMBL" id="MBB5351643.1"/>
    </source>
</evidence>
<evidence type="ECO:0000313" key="15">
    <source>
        <dbReference type="Proteomes" id="UP000557717"/>
    </source>
</evidence>
<keyword evidence="11" id="KW-0472">Membrane</keyword>
<keyword evidence="12" id="KW-0325">Glycoprotein</keyword>
<keyword evidence="15" id="KW-1185">Reference proteome</keyword>
<feature type="chain" id="PRO_5032369584" description="TraB/GumN family protein" evidence="13">
    <location>
        <begin position="27"/>
        <end position="314"/>
    </location>
</feature>
<dbReference type="RefSeq" id="WP_184017995.1">
    <property type="nucleotide sequence ID" value="NZ_JACHFD010000008.1"/>
</dbReference>
<evidence type="ECO:0000256" key="4">
    <source>
        <dbReference type="ARBA" id="ARBA00022670"/>
    </source>
</evidence>
<evidence type="ECO:0000256" key="9">
    <source>
        <dbReference type="ARBA" id="ARBA00022989"/>
    </source>
</evidence>
<dbReference type="EMBL" id="JACHFD010000008">
    <property type="protein sequence ID" value="MBB5351643.1"/>
    <property type="molecule type" value="Genomic_DNA"/>
</dbReference>
<dbReference type="CDD" id="cd14789">
    <property type="entry name" value="Tiki"/>
    <property type="match status" value="1"/>
</dbReference>
<evidence type="ECO:0000256" key="12">
    <source>
        <dbReference type="ARBA" id="ARBA00023180"/>
    </source>
</evidence>
<comment type="subcellular location">
    <subcellularLocation>
        <location evidence="3">Membrane</location>
        <topology evidence="3">Single-pass type I membrane protein</topology>
    </subcellularLocation>
</comment>
<evidence type="ECO:0000256" key="1">
    <source>
        <dbReference type="ARBA" id="ARBA00001936"/>
    </source>
</evidence>
<dbReference type="GO" id="GO:0004222">
    <property type="term" value="F:metalloendopeptidase activity"/>
    <property type="evidence" value="ECO:0007669"/>
    <property type="project" value="TreeGrafter"/>
</dbReference>
<dbReference type="InterPro" id="IPR040230">
    <property type="entry name" value="TIKI1/2-like"/>
</dbReference>
<comment type="cofactor">
    <cofactor evidence="2">
        <name>Co(2+)</name>
        <dbReference type="ChEBI" id="CHEBI:48828"/>
    </cofactor>
</comment>
<keyword evidence="9" id="KW-1133">Transmembrane helix</keyword>
<dbReference type="Proteomes" id="UP000557717">
    <property type="component" value="Unassembled WGS sequence"/>
</dbReference>
<sequence>MKSIFRRSLGAWTALVWGCMALVSGAVDEPDHPVHPMLWKVEGGKLEKPSWLFGTIHLGKGPVGTLNPTAAEALDGADVVYAELDMDPSVQVGLAQHFIRQDGKTLTDSLGDELSDQLDAELAAIQPALNSVVLQSFKTWAVAITLPLLELQLEGQAPLDMILWNRAEEAGKLTRALEKPEDQFRIFDDLSEQEQVDMLAETLKQMKESRDKGENPNDGLIAAYVAGDDEKLQQWMNRYYDEMLEGEHAELGKKLMKRLLDDRNEAMAGKMAEFLAAEPNRSHFFAVGTAHYLGNHHVRGFLTEKGYKITRVTE</sequence>
<dbReference type="GO" id="GO:0030178">
    <property type="term" value="P:negative regulation of Wnt signaling pathway"/>
    <property type="evidence" value="ECO:0007669"/>
    <property type="project" value="InterPro"/>
</dbReference>
<keyword evidence="7 13" id="KW-0732">Signal</keyword>
<organism evidence="14 15">
    <name type="scientific">Haloferula luteola</name>
    <dbReference type="NCBI Taxonomy" id="595692"/>
    <lineage>
        <taxon>Bacteria</taxon>
        <taxon>Pseudomonadati</taxon>
        <taxon>Verrucomicrobiota</taxon>
        <taxon>Verrucomicrobiia</taxon>
        <taxon>Verrucomicrobiales</taxon>
        <taxon>Verrucomicrobiaceae</taxon>
        <taxon>Haloferula</taxon>
    </lineage>
</organism>
<evidence type="ECO:0000256" key="8">
    <source>
        <dbReference type="ARBA" id="ARBA00022801"/>
    </source>
</evidence>
<evidence type="ECO:0000256" key="10">
    <source>
        <dbReference type="ARBA" id="ARBA00023049"/>
    </source>
</evidence>
<keyword evidence="8" id="KW-0378">Hydrolase</keyword>
<evidence type="ECO:0000256" key="13">
    <source>
        <dbReference type="SAM" id="SignalP"/>
    </source>
</evidence>
<dbReference type="AlphaFoldDB" id="A0A840V2F4"/>
<name>A0A840V2F4_9BACT</name>
<evidence type="ECO:0000256" key="6">
    <source>
        <dbReference type="ARBA" id="ARBA00022723"/>
    </source>
</evidence>
<comment type="cofactor">
    <cofactor evidence="1">
        <name>Mn(2+)</name>
        <dbReference type="ChEBI" id="CHEBI:29035"/>
    </cofactor>
</comment>
<accession>A0A840V2F4</accession>
<feature type="signal peptide" evidence="13">
    <location>
        <begin position="1"/>
        <end position="26"/>
    </location>
</feature>
<reference evidence="14 15" key="1">
    <citation type="submission" date="2020-08" db="EMBL/GenBank/DDBJ databases">
        <title>Genomic Encyclopedia of Type Strains, Phase IV (KMG-IV): sequencing the most valuable type-strain genomes for metagenomic binning, comparative biology and taxonomic classification.</title>
        <authorList>
            <person name="Goeker M."/>
        </authorList>
    </citation>
    <scope>NUCLEOTIDE SEQUENCE [LARGE SCALE GENOMIC DNA]</scope>
    <source>
        <strain evidence="14 15">YC6886</strain>
    </source>
</reference>
<protein>
    <recommendedName>
        <fullName evidence="16">TraB/GumN family protein</fullName>
    </recommendedName>
</protein>
<dbReference type="PANTHER" id="PTHR31120:SF6">
    <property type="entry name" value="METALLOPROTEASE TIKI HOMOLOG"/>
    <property type="match status" value="1"/>
</dbReference>
<evidence type="ECO:0008006" key="16">
    <source>
        <dbReference type="Google" id="ProtNLM"/>
    </source>
</evidence>
<dbReference type="Pfam" id="PF01963">
    <property type="entry name" value="TraB_PrgY_gumN"/>
    <property type="match status" value="1"/>
</dbReference>
<evidence type="ECO:0000256" key="2">
    <source>
        <dbReference type="ARBA" id="ARBA00001941"/>
    </source>
</evidence>
<dbReference type="GO" id="GO:0016020">
    <property type="term" value="C:membrane"/>
    <property type="evidence" value="ECO:0007669"/>
    <property type="project" value="UniProtKB-SubCell"/>
</dbReference>
<keyword evidence="5" id="KW-0812">Transmembrane</keyword>
<keyword evidence="4" id="KW-0645">Protease</keyword>
<dbReference type="PANTHER" id="PTHR31120">
    <property type="entry name" value="METALLOPROTEASE TIKI"/>
    <property type="match status" value="1"/>
</dbReference>
<proteinExistence type="predicted"/>
<evidence type="ECO:0000256" key="11">
    <source>
        <dbReference type="ARBA" id="ARBA00023136"/>
    </source>
</evidence>
<dbReference type="GO" id="GO:0046872">
    <property type="term" value="F:metal ion binding"/>
    <property type="evidence" value="ECO:0007669"/>
    <property type="project" value="UniProtKB-KW"/>
</dbReference>
<comment type="caution">
    <text evidence="14">The sequence shown here is derived from an EMBL/GenBank/DDBJ whole genome shotgun (WGS) entry which is preliminary data.</text>
</comment>
<dbReference type="InterPro" id="IPR002816">
    <property type="entry name" value="TraB/PrgY/GumN_fam"/>
</dbReference>
<evidence type="ECO:0000256" key="7">
    <source>
        <dbReference type="ARBA" id="ARBA00022729"/>
    </source>
</evidence>
<keyword evidence="6" id="KW-0479">Metal-binding</keyword>
<evidence type="ECO:0000256" key="5">
    <source>
        <dbReference type="ARBA" id="ARBA00022692"/>
    </source>
</evidence>
<evidence type="ECO:0000256" key="3">
    <source>
        <dbReference type="ARBA" id="ARBA00004479"/>
    </source>
</evidence>
<dbReference type="GO" id="GO:0006508">
    <property type="term" value="P:proteolysis"/>
    <property type="evidence" value="ECO:0007669"/>
    <property type="project" value="UniProtKB-KW"/>
</dbReference>
<keyword evidence="10" id="KW-0482">Metalloprotease</keyword>